<dbReference type="InterPro" id="IPR002797">
    <property type="entry name" value="Polysacc_synth"/>
</dbReference>
<name>A0ABS1TSA6_9BACI</name>
<keyword evidence="4 6" id="KW-1133">Transmembrane helix</keyword>
<feature type="transmembrane region" description="Helical" evidence="6">
    <location>
        <begin position="123"/>
        <end position="147"/>
    </location>
</feature>
<protein>
    <submittedName>
        <fullName evidence="7">Polysaccharide biosynthesis protein</fullName>
    </submittedName>
</protein>
<comment type="caution">
    <text evidence="7">The sequence shown here is derived from an EMBL/GenBank/DDBJ whole genome shotgun (WGS) entry which is preliminary data.</text>
</comment>
<dbReference type="PIRSF" id="PIRSF038958">
    <property type="entry name" value="PG_synth_SpoVB"/>
    <property type="match status" value="1"/>
</dbReference>
<keyword evidence="8" id="KW-1185">Reference proteome</keyword>
<feature type="transmembrane region" description="Helical" evidence="6">
    <location>
        <begin position="12"/>
        <end position="31"/>
    </location>
</feature>
<dbReference type="PANTHER" id="PTHR30250:SF29">
    <property type="entry name" value="POLYSACCHARIDE BIOSYNTHESIS PROTEIN C-TERMINAL DOMAIN-CONTAINING PROTEIN"/>
    <property type="match status" value="1"/>
</dbReference>
<evidence type="ECO:0000256" key="4">
    <source>
        <dbReference type="ARBA" id="ARBA00022989"/>
    </source>
</evidence>
<dbReference type="InterPro" id="IPR050833">
    <property type="entry name" value="Poly_Biosynth_Transport"/>
</dbReference>
<feature type="transmembrane region" description="Helical" evidence="6">
    <location>
        <begin position="51"/>
        <end position="74"/>
    </location>
</feature>
<feature type="transmembrane region" description="Helical" evidence="6">
    <location>
        <begin position="393"/>
        <end position="418"/>
    </location>
</feature>
<dbReference type="EMBL" id="JAESWB010000284">
    <property type="protein sequence ID" value="MBL4954202.1"/>
    <property type="molecule type" value="Genomic_DNA"/>
</dbReference>
<keyword evidence="2" id="KW-1003">Cell membrane</keyword>
<sequence>MKQTSSSQTLVKGTFILTIAAVVTKILSAVYRVPFQNIVGDIGFYIYQQVYPFYGIAVVLSTTGFPVVISKLFTEQQENGNEEKSRFLLLVSYFSLQFFGLVCFLSLYLGADKIAIWMNDGELASLIKVVSIVFLTFPLVSVLRGYFQARGDMVPTALSQVGEQTVRIVTILCLASLFIHKGFSLYLVGSGAMVGSITGSIISAIILFMFIWKRKEWKRIVPEKVNLHSYYLEIKEIVKALTVQGFLVCISGLLLIMIQLVDALNLYSLLTASGIEQSMAKGLKGIFDRGQPLIQLGTVAATSMSLAIVPLMTRERLADHTASLHDKIRLAVKLSIVIGAGASFGLWAIIKPTNIMLFENEFGSDILGILSFVILFTSVILTVIAIMQGLGSLLFPAVAVACVFPLKYFLNILLIPIYGTMGAAVSSLITLGLISLVFILRLKQMVGLSLLPFRLLLIVAAATFAMLVFLKAFLFVTGVIFSTHHIGRAGAALEALGAVIGGGFTYLWVIMRGNVFLKDELVLFPFGSRLMYLMSRKD</sequence>
<keyword evidence="3 6" id="KW-0812">Transmembrane</keyword>
<gene>
    <name evidence="7" type="ORF">JK635_18725</name>
</gene>
<feature type="transmembrane region" description="Helical" evidence="6">
    <location>
        <begin position="330"/>
        <end position="350"/>
    </location>
</feature>
<evidence type="ECO:0000313" key="7">
    <source>
        <dbReference type="EMBL" id="MBL4954202.1"/>
    </source>
</evidence>
<accession>A0ABS1TSA6</accession>
<dbReference type="PANTHER" id="PTHR30250">
    <property type="entry name" value="PST FAMILY PREDICTED COLANIC ACID TRANSPORTER"/>
    <property type="match status" value="1"/>
</dbReference>
<evidence type="ECO:0000256" key="5">
    <source>
        <dbReference type="ARBA" id="ARBA00023136"/>
    </source>
</evidence>
<dbReference type="InterPro" id="IPR024923">
    <property type="entry name" value="PG_synth_SpoVB"/>
</dbReference>
<feature type="transmembrane region" description="Helical" evidence="6">
    <location>
        <begin position="86"/>
        <end position="111"/>
    </location>
</feature>
<feature type="transmembrane region" description="Helical" evidence="6">
    <location>
        <begin position="486"/>
        <end position="509"/>
    </location>
</feature>
<dbReference type="Proteomes" id="UP000623967">
    <property type="component" value="Unassembled WGS sequence"/>
</dbReference>
<evidence type="ECO:0000256" key="6">
    <source>
        <dbReference type="SAM" id="Phobius"/>
    </source>
</evidence>
<keyword evidence="5 6" id="KW-0472">Membrane</keyword>
<evidence type="ECO:0000256" key="2">
    <source>
        <dbReference type="ARBA" id="ARBA00022475"/>
    </source>
</evidence>
<dbReference type="Pfam" id="PF01943">
    <property type="entry name" value="Polysacc_synt"/>
    <property type="match status" value="1"/>
</dbReference>
<feature type="transmembrane region" description="Helical" evidence="6">
    <location>
        <begin position="362"/>
        <end position="386"/>
    </location>
</feature>
<feature type="transmembrane region" description="Helical" evidence="6">
    <location>
        <begin position="290"/>
        <end position="309"/>
    </location>
</feature>
<dbReference type="CDD" id="cd13124">
    <property type="entry name" value="MATE_SpoVB_like"/>
    <property type="match status" value="1"/>
</dbReference>
<comment type="subcellular location">
    <subcellularLocation>
        <location evidence="1">Cell membrane</location>
        <topology evidence="1">Multi-pass membrane protein</topology>
    </subcellularLocation>
</comment>
<evidence type="ECO:0000256" key="3">
    <source>
        <dbReference type="ARBA" id="ARBA00022692"/>
    </source>
</evidence>
<feature type="transmembrane region" description="Helical" evidence="6">
    <location>
        <begin position="245"/>
        <end position="270"/>
    </location>
</feature>
<evidence type="ECO:0000313" key="8">
    <source>
        <dbReference type="Proteomes" id="UP000623967"/>
    </source>
</evidence>
<proteinExistence type="predicted"/>
<feature type="transmembrane region" description="Helical" evidence="6">
    <location>
        <begin position="193"/>
        <end position="212"/>
    </location>
</feature>
<feature type="transmembrane region" description="Helical" evidence="6">
    <location>
        <begin position="424"/>
        <end position="443"/>
    </location>
</feature>
<reference evidence="7 8" key="1">
    <citation type="submission" date="2021-01" db="EMBL/GenBank/DDBJ databases">
        <title>Genome public.</title>
        <authorList>
            <person name="Liu C."/>
            <person name="Sun Q."/>
        </authorList>
    </citation>
    <scope>NUCLEOTIDE SEQUENCE [LARGE SCALE GENOMIC DNA]</scope>
    <source>
        <strain evidence="7 8">YIM B02564</strain>
    </source>
</reference>
<feature type="transmembrane region" description="Helical" evidence="6">
    <location>
        <begin position="455"/>
        <end position="480"/>
    </location>
</feature>
<evidence type="ECO:0000256" key="1">
    <source>
        <dbReference type="ARBA" id="ARBA00004651"/>
    </source>
</evidence>
<feature type="transmembrane region" description="Helical" evidence="6">
    <location>
        <begin position="168"/>
        <end position="187"/>
    </location>
</feature>
<organism evidence="7 8">
    <name type="scientific">Neobacillus paridis</name>
    <dbReference type="NCBI Taxonomy" id="2803862"/>
    <lineage>
        <taxon>Bacteria</taxon>
        <taxon>Bacillati</taxon>
        <taxon>Bacillota</taxon>
        <taxon>Bacilli</taxon>
        <taxon>Bacillales</taxon>
        <taxon>Bacillaceae</taxon>
        <taxon>Neobacillus</taxon>
    </lineage>
</organism>